<evidence type="ECO:0000313" key="3">
    <source>
        <dbReference type="Proteomes" id="UP001066276"/>
    </source>
</evidence>
<dbReference type="Gene3D" id="1.10.375.10">
    <property type="entry name" value="Human Immunodeficiency Virus Type 1 Capsid Protein"/>
    <property type="match status" value="1"/>
</dbReference>
<gene>
    <name evidence="2" type="ORF">NDU88_004176</name>
</gene>
<proteinExistence type="predicted"/>
<organism evidence="2 3">
    <name type="scientific">Pleurodeles waltl</name>
    <name type="common">Iberian ribbed newt</name>
    <dbReference type="NCBI Taxonomy" id="8319"/>
    <lineage>
        <taxon>Eukaryota</taxon>
        <taxon>Metazoa</taxon>
        <taxon>Chordata</taxon>
        <taxon>Craniata</taxon>
        <taxon>Vertebrata</taxon>
        <taxon>Euteleostomi</taxon>
        <taxon>Amphibia</taxon>
        <taxon>Batrachia</taxon>
        <taxon>Caudata</taxon>
        <taxon>Salamandroidea</taxon>
        <taxon>Salamandridae</taxon>
        <taxon>Pleurodelinae</taxon>
        <taxon>Pleurodeles</taxon>
    </lineage>
</organism>
<reference evidence="2" key="1">
    <citation type="journal article" date="2022" name="bioRxiv">
        <title>Sequencing and chromosome-scale assembly of the giantPleurodeles waltlgenome.</title>
        <authorList>
            <person name="Brown T."/>
            <person name="Elewa A."/>
            <person name="Iarovenko S."/>
            <person name="Subramanian E."/>
            <person name="Araus A.J."/>
            <person name="Petzold A."/>
            <person name="Susuki M."/>
            <person name="Suzuki K.-i.T."/>
            <person name="Hayashi T."/>
            <person name="Toyoda A."/>
            <person name="Oliveira C."/>
            <person name="Osipova E."/>
            <person name="Leigh N.D."/>
            <person name="Simon A."/>
            <person name="Yun M.H."/>
        </authorList>
    </citation>
    <scope>NUCLEOTIDE SEQUENCE</scope>
    <source>
        <strain evidence="2">20211129_DDA</strain>
        <tissue evidence="2">Liver</tissue>
    </source>
</reference>
<dbReference type="Proteomes" id="UP001066276">
    <property type="component" value="Chromosome 1_2"/>
</dbReference>
<dbReference type="EMBL" id="JANPWB010000002">
    <property type="protein sequence ID" value="KAJ1208793.1"/>
    <property type="molecule type" value="Genomic_DNA"/>
</dbReference>
<dbReference type="SUPFAM" id="SSF47943">
    <property type="entry name" value="Retrovirus capsid protein, N-terminal core domain"/>
    <property type="match status" value="1"/>
</dbReference>
<evidence type="ECO:0008006" key="4">
    <source>
        <dbReference type="Google" id="ProtNLM"/>
    </source>
</evidence>
<sequence length="371" mass="42881">MKDLVDGRQKLVDLKDELTRAYREELVTLARTELMTRGPQVHQKYTQQMAKDLPAEHHWDTSRMSFTNEELQGWEDEKLYETLQNAILKLQNWDTLLQGLNTAQILQELEEQKKIVHQMPLREVPTATIGEEGQVTTYVYVPWLRSDLYAFTKDYPKLREEPQKWYTELNRIVAMGEFLWKDLNMLFNIIIPRDLSDDCKKVVQWPTEEPERGKGGAPGKAVEKARQRVIKYIKEKVPEEKTDWSKIIHAKQEKNESVTSYYDRLLQVYQQSSGMKNPLGEAMPAFVTNFVYGLQQPIQSHLQTSLMCWQQEPIDKVSATARRGFTTTAREGVEEEEGAGDEGKGYFSRPRQALPVSTATNKDTGKQIAHG</sequence>
<dbReference type="GO" id="GO:0016032">
    <property type="term" value="P:viral process"/>
    <property type="evidence" value="ECO:0007669"/>
    <property type="project" value="InterPro"/>
</dbReference>
<accession>A0AAV7W8A5</accession>
<name>A0AAV7W8A5_PLEWA</name>
<dbReference type="InterPro" id="IPR008919">
    <property type="entry name" value="Retrov_capsid_N"/>
</dbReference>
<comment type="caution">
    <text evidence="2">The sequence shown here is derived from an EMBL/GenBank/DDBJ whole genome shotgun (WGS) entry which is preliminary data.</text>
</comment>
<keyword evidence="3" id="KW-1185">Reference proteome</keyword>
<evidence type="ECO:0000256" key="1">
    <source>
        <dbReference type="SAM" id="MobiDB-lite"/>
    </source>
</evidence>
<feature type="region of interest" description="Disordered" evidence="1">
    <location>
        <begin position="327"/>
        <end position="371"/>
    </location>
</feature>
<evidence type="ECO:0000313" key="2">
    <source>
        <dbReference type="EMBL" id="KAJ1208793.1"/>
    </source>
</evidence>
<dbReference type="PANTHER" id="PTHR33166">
    <property type="entry name" value="GAG_P30 DOMAIN-CONTAINING PROTEIN"/>
    <property type="match status" value="1"/>
</dbReference>
<dbReference type="InterPro" id="IPR050462">
    <property type="entry name" value="Retroviral_Gag-Pol_poly"/>
</dbReference>
<dbReference type="AlphaFoldDB" id="A0AAV7W8A5"/>
<protein>
    <recommendedName>
        <fullName evidence="4">Retrotransposon gag domain-containing protein</fullName>
    </recommendedName>
</protein>